<dbReference type="AlphaFoldDB" id="A0A0R1ZKF7"/>
<comment type="caution">
    <text evidence="2">The sequence shown here is derived from an EMBL/GenBank/DDBJ whole genome shotgun (WGS) entry which is preliminary data.</text>
</comment>
<gene>
    <name evidence="2" type="ORF">FC64_GL000773</name>
</gene>
<name>A0A0R1ZKF7_9LACO</name>
<keyword evidence="1" id="KW-0812">Transmembrane</keyword>
<keyword evidence="1" id="KW-1133">Transmembrane helix</keyword>
<evidence type="ECO:0000256" key="1">
    <source>
        <dbReference type="SAM" id="Phobius"/>
    </source>
</evidence>
<protein>
    <submittedName>
        <fullName evidence="2">Uncharacterized protein</fullName>
    </submittedName>
</protein>
<evidence type="ECO:0000313" key="3">
    <source>
        <dbReference type="Proteomes" id="UP000051291"/>
    </source>
</evidence>
<accession>A0A0R1ZKF7</accession>
<sequence>MKFNKEGNSMSFKIKNKALLLFINFLPFTLITLGLISFIVGSYLINPILGTFILGIALIVIGLMIIPIKVEGDGN</sequence>
<feature type="transmembrane region" description="Helical" evidence="1">
    <location>
        <begin position="51"/>
        <end position="70"/>
    </location>
</feature>
<feature type="transmembrane region" description="Helical" evidence="1">
    <location>
        <begin position="21"/>
        <end position="45"/>
    </location>
</feature>
<dbReference type="EMBL" id="AYYZ01000025">
    <property type="protein sequence ID" value="KRM52347.1"/>
    <property type="molecule type" value="Genomic_DNA"/>
</dbReference>
<proteinExistence type="predicted"/>
<reference evidence="2 3" key="1">
    <citation type="journal article" date="2015" name="Genome Announc.">
        <title>Expanding the biotechnology potential of lactobacilli through comparative genomics of 213 strains and associated genera.</title>
        <authorList>
            <person name="Sun Z."/>
            <person name="Harris H.M."/>
            <person name="McCann A."/>
            <person name="Guo C."/>
            <person name="Argimon S."/>
            <person name="Zhang W."/>
            <person name="Yang X."/>
            <person name="Jeffery I.B."/>
            <person name="Cooney J.C."/>
            <person name="Kagawa T.F."/>
            <person name="Liu W."/>
            <person name="Song Y."/>
            <person name="Salvetti E."/>
            <person name="Wrobel A."/>
            <person name="Rasinkangas P."/>
            <person name="Parkhill J."/>
            <person name="Rea M.C."/>
            <person name="O'Sullivan O."/>
            <person name="Ritari J."/>
            <person name="Douillard F.P."/>
            <person name="Paul Ross R."/>
            <person name="Yang R."/>
            <person name="Briner A.E."/>
            <person name="Felis G.E."/>
            <person name="de Vos W.M."/>
            <person name="Barrangou R."/>
            <person name="Klaenhammer T.R."/>
            <person name="Caufield P.W."/>
            <person name="Cui Y."/>
            <person name="Zhang H."/>
            <person name="O'Toole P.W."/>
        </authorList>
    </citation>
    <scope>NUCLEOTIDE SEQUENCE [LARGE SCALE GENOMIC DNA]</scope>
    <source>
        <strain evidence="2 3">DSM 20653</strain>
    </source>
</reference>
<organism evidence="2 3">
    <name type="scientific">Ligilactobacillus araffinosus DSM 20653</name>
    <dbReference type="NCBI Taxonomy" id="1423820"/>
    <lineage>
        <taxon>Bacteria</taxon>
        <taxon>Bacillati</taxon>
        <taxon>Bacillota</taxon>
        <taxon>Bacilli</taxon>
        <taxon>Lactobacillales</taxon>
        <taxon>Lactobacillaceae</taxon>
        <taxon>Ligilactobacillus</taxon>
    </lineage>
</organism>
<evidence type="ECO:0000313" key="2">
    <source>
        <dbReference type="EMBL" id="KRM52347.1"/>
    </source>
</evidence>
<dbReference type="STRING" id="1423820.FC64_GL000773"/>
<dbReference type="Proteomes" id="UP000051291">
    <property type="component" value="Unassembled WGS sequence"/>
</dbReference>
<dbReference type="PATRIC" id="fig|1423820.4.peg.786"/>
<keyword evidence="1" id="KW-0472">Membrane</keyword>
<keyword evidence="3" id="KW-1185">Reference proteome</keyword>